<dbReference type="Proteomes" id="UP000693972">
    <property type="component" value="Unassembled WGS sequence"/>
</dbReference>
<dbReference type="EMBL" id="JAIMBW010000001">
    <property type="protein sequence ID" value="MBY4894896.1"/>
    <property type="molecule type" value="Genomic_DNA"/>
</dbReference>
<dbReference type="AlphaFoldDB" id="A0A975YFJ8"/>
<evidence type="ECO:0000313" key="2">
    <source>
        <dbReference type="Proteomes" id="UP000693972"/>
    </source>
</evidence>
<accession>A0A975YFJ8</accession>
<organism evidence="1">
    <name type="scientific">Gymnodinialimonas phycosphaerae</name>
    <dbReference type="NCBI Taxonomy" id="2841589"/>
    <lineage>
        <taxon>Bacteria</taxon>
        <taxon>Pseudomonadati</taxon>
        <taxon>Pseudomonadota</taxon>
        <taxon>Alphaproteobacteria</taxon>
        <taxon>Rhodobacterales</taxon>
        <taxon>Paracoccaceae</taxon>
        <taxon>Gymnodinialimonas</taxon>
    </lineage>
</organism>
<sequence>MAQDDPIYAPCLMQFPAPSEFADMTDWIAAMEDAGWNHRTWEMMRTSAAPPLAEISIGSRFLPSPFRNAAEAQDFADRALTAFEPSMSVNEIFTRGDLSAAVSTVELDPGVISVLCTFAGPSVPDADAIFAIDERSMDEIGISMGFLEPDLPDNAVSLDVTAIRFNGSDTVLAPITGREGITVAFEYTLPG</sequence>
<evidence type="ECO:0000313" key="1">
    <source>
        <dbReference type="EMBL" id="QXL87517.1"/>
    </source>
</evidence>
<proteinExistence type="predicted"/>
<reference evidence="1 2" key="1">
    <citation type="submission" date="2021-07" db="EMBL/GenBank/DDBJ databases">
        <title>Karlodiniumbacter phycospheric gen. nov., sp. nov., a phycosphere bacterium isolated from karlodinium veneficum.</title>
        <authorList>
            <person name="Peng Y."/>
            <person name="Jiang L."/>
            <person name="Lee J."/>
        </authorList>
    </citation>
    <scope>NUCLEOTIDE SEQUENCE</scope>
    <source>
        <strain evidence="1 2">N5</strain>
    </source>
</reference>
<protein>
    <submittedName>
        <fullName evidence="1">Uncharacterized protein</fullName>
    </submittedName>
</protein>
<name>A0A975YFJ8_9RHOB</name>
<gene>
    <name evidence="1" type="ORF">KUL25_19225</name>
</gene>
<keyword evidence="2" id="KW-1185">Reference proteome</keyword>
<dbReference type="RefSeq" id="WP_257894385.1">
    <property type="nucleotide sequence ID" value="NZ_JAIMBW010000001.1"/>
</dbReference>
<dbReference type="EMBL" id="CP078073">
    <property type="protein sequence ID" value="QXL87517.1"/>
    <property type="molecule type" value="Genomic_DNA"/>
</dbReference>